<name>A0A8H4QVL6_9AGAR</name>
<keyword evidence="2" id="KW-1133">Transmembrane helix</keyword>
<comment type="caution">
    <text evidence="3">The sequence shown here is derived from an EMBL/GenBank/DDBJ whole genome shotgun (WGS) entry which is preliminary data.</text>
</comment>
<feature type="region of interest" description="Disordered" evidence="1">
    <location>
        <begin position="372"/>
        <end position="408"/>
    </location>
</feature>
<keyword evidence="2" id="KW-0472">Membrane</keyword>
<keyword evidence="2" id="KW-0812">Transmembrane</keyword>
<accession>A0A8H4QVL6</accession>
<evidence type="ECO:0000256" key="1">
    <source>
        <dbReference type="SAM" id="MobiDB-lite"/>
    </source>
</evidence>
<evidence type="ECO:0000313" key="4">
    <source>
        <dbReference type="Proteomes" id="UP000521872"/>
    </source>
</evidence>
<evidence type="ECO:0000313" key="3">
    <source>
        <dbReference type="EMBL" id="KAF4617694.1"/>
    </source>
</evidence>
<evidence type="ECO:0000256" key="2">
    <source>
        <dbReference type="SAM" id="Phobius"/>
    </source>
</evidence>
<feature type="compositionally biased region" description="Polar residues" evidence="1">
    <location>
        <begin position="138"/>
        <end position="153"/>
    </location>
</feature>
<reference evidence="3 4" key="1">
    <citation type="submission" date="2019-12" db="EMBL/GenBank/DDBJ databases">
        <authorList>
            <person name="Floudas D."/>
            <person name="Bentzer J."/>
            <person name="Ahren D."/>
            <person name="Johansson T."/>
            <person name="Persson P."/>
            <person name="Tunlid A."/>
        </authorList>
    </citation>
    <scope>NUCLEOTIDE SEQUENCE [LARGE SCALE GENOMIC DNA]</scope>
    <source>
        <strain evidence="3 4">CBS 102.39</strain>
    </source>
</reference>
<feature type="compositionally biased region" description="Low complexity" evidence="1">
    <location>
        <begin position="1"/>
        <end position="17"/>
    </location>
</feature>
<dbReference type="Proteomes" id="UP000521872">
    <property type="component" value="Unassembled WGS sequence"/>
</dbReference>
<keyword evidence="4" id="KW-1185">Reference proteome</keyword>
<feature type="transmembrane region" description="Helical" evidence="2">
    <location>
        <begin position="27"/>
        <end position="52"/>
    </location>
</feature>
<proteinExistence type="predicted"/>
<feature type="compositionally biased region" description="Acidic residues" evidence="1">
    <location>
        <begin position="224"/>
        <end position="234"/>
    </location>
</feature>
<gene>
    <name evidence="3" type="ORF">D9613_005922</name>
</gene>
<dbReference type="EMBL" id="JAACJL010000030">
    <property type="protein sequence ID" value="KAF4617694.1"/>
    <property type="molecule type" value="Genomic_DNA"/>
</dbReference>
<feature type="region of interest" description="Disordered" evidence="1">
    <location>
        <begin position="171"/>
        <end position="248"/>
    </location>
</feature>
<organism evidence="3 4">
    <name type="scientific">Agrocybe pediades</name>
    <dbReference type="NCBI Taxonomy" id="84607"/>
    <lineage>
        <taxon>Eukaryota</taxon>
        <taxon>Fungi</taxon>
        <taxon>Dikarya</taxon>
        <taxon>Basidiomycota</taxon>
        <taxon>Agaricomycotina</taxon>
        <taxon>Agaricomycetes</taxon>
        <taxon>Agaricomycetidae</taxon>
        <taxon>Agaricales</taxon>
        <taxon>Agaricineae</taxon>
        <taxon>Strophariaceae</taxon>
        <taxon>Agrocybe</taxon>
    </lineage>
</organism>
<dbReference type="AlphaFoldDB" id="A0A8H4QVL6"/>
<protein>
    <submittedName>
        <fullName evidence="3">Uncharacterized protein</fullName>
    </submittedName>
</protein>
<feature type="compositionally biased region" description="Polar residues" evidence="1">
    <location>
        <begin position="171"/>
        <end position="188"/>
    </location>
</feature>
<sequence>MSSSSPSPSPSQSTDTQPRPPATSSTLYLVTFLATLFLLLFVSCAIVLRSYILRRRYQRRLDEAMASGMFLAPRTAGSKRKRLGPKPKLYDTWLAPTASGGGVSWSDIMPLAARPLFFKPKKSKALPASAASEGAPGNDTNANIDADPLQTQDGGLAEDDILDANDAMLIDTTTPNTPQQVQASSSSMPGPPPRTLRARMRNVFSRNRPSESETDLQTPRAEAETVDPLDEDDNLATPTTWESRRRSTKARRASRLASANRVEVLQVSVLIAMPSQSRPARKKAILENDPEDELEYDDEEASLPELVFGVARIDFNCKLFRQRMDAAMVRHRLGAEGRCTACGKAFDQPGHDQGAEGAPSQERRQPVVQFVEPVRDRTYQPRPDFNTNPGVILEVPTQSDTPTTTTTH</sequence>
<feature type="region of interest" description="Disordered" evidence="1">
    <location>
        <begin position="128"/>
        <end position="156"/>
    </location>
</feature>
<feature type="region of interest" description="Disordered" evidence="1">
    <location>
        <begin position="1"/>
        <end position="21"/>
    </location>
</feature>